<proteinExistence type="predicted"/>
<keyword evidence="3" id="KW-0378">Hydrolase</keyword>
<dbReference type="InterPro" id="IPR000073">
    <property type="entry name" value="AB_hydrolase_1"/>
</dbReference>
<gene>
    <name evidence="3" type="ORF">SAMN05444374_11428</name>
</gene>
<feature type="region of interest" description="Disordered" evidence="1">
    <location>
        <begin position="1"/>
        <end position="37"/>
    </location>
</feature>
<evidence type="ECO:0000256" key="1">
    <source>
        <dbReference type="SAM" id="MobiDB-lite"/>
    </source>
</evidence>
<dbReference type="Pfam" id="PF12146">
    <property type="entry name" value="Hydrolase_4"/>
    <property type="match status" value="1"/>
</dbReference>
<name>A0A1I0U6I0_9NOCA</name>
<dbReference type="InterPro" id="IPR051044">
    <property type="entry name" value="MAG_DAG_Lipase"/>
</dbReference>
<dbReference type="Proteomes" id="UP000182054">
    <property type="component" value="Unassembled WGS sequence"/>
</dbReference>
<feature type="domain" description="Serine aminopeptidase S33" evidence="2">
    <location>
        <begin position="89"/>
        <end position="315"/>
    </location>
</feature>
<protein>
    <submittedName>
        <fullName evidence="3">Lysophospholipase, alpha-beta hydrolase superfamily</fullName>
    </submittedName>
</protein>
<dbReference type="InterPro" id="IPR029058">
    <property type="entry name" value="AB_hydrolase_fold"/>
</dbReference>
<organism evidence="3 4">
    <name type="scientific">Rhodococcoides kroppenstedtii</name>
    <dbReference type="NCBI Taxonomy" id="293050"/>
    <lineage>
        <taxon>Bacteria</taxon>
        <taxon>Bacillati</taxon>
        <taxon>Actinomycetota</taxon>
        <taxon>Actinomycetes</taxon>
        <taxon>Mycobacteriales</taxon>
        <taxon>Nocardiaceae</taxon>
        <taxon>Rhodococcoides</taxon>
    </lineage>
</organism>
<evidence type="ECO:0000313" key="4">
    <source>
        <dbReference type="Proteomes" id="UP000182054"/>
    </source>
</evidence>
<dbReference type="EMBL" id="FOJN01000014">
    <property type="protein sequence ID" value="SFA59624.1"/>
    <property type="molecule type" value="Genomic_DNA"/>
</dbReference>
<dbReference type="AlphaFoldDB" id="A0A1I0U6I0"/>
<dbReference type="PRINTS" id="PR00111">
    <property type="entry name" value="ABHYDROLASE"/>
</dbReference>
<dbReference type="InterPro" id="IPR022742">
    <property type="entry name" value="Hydrolase_4"/>
</dbReference>
<evidence type="ECO:0000259" key="2">
    <source>
        <dbReference type="Pfam" id="PF12146"/>
    </source>
</evidence>
<accession>A0A1I0U6I0</accession>
<dbReference type="GO" id="GO:0016787">
    <property type="term" value="F:hydrolase activity"/>
    <property type="evidence" value="ECO:0007669"/>
    <property type="project" value="UniProtKB-KW"/>
</dbReference>
<feature type="compositionally biased region" description="Low complexity" evidence="1">
    <location>
        <begin position="11"/>
        <end position="27"/>
    </location>
</feature>
<dbReference type="Gene3D" id="3.40.50.1820">
    <property type="entry name" value="alpha/beta hydrolase"/>
    <property type="match status" value="1"/>
</dbReference>
<dbReference type="SUPFAM" id="SSF53474">
    <property type="entry name" value="alpha/beta-Hydrolases"/>
    <property type="match status" value="1"/>
</dbReference>
<reference evidence="3 4" key="1">
    <citation type="submission" date="2016-10" db="EMBL/GenBank/DDBJ databases">
        <authorList>
            <person name="de Groot N.N."/>
        </authorList>
    </citation>
    <scope>NUCLEOTIDE SEQUENCE [LARGE SCALE GENOMIC DNA]</scope>
    <source>
        <strain evidence="3 4">DSM 44908</strain>
    </source>
</reference>
<sequence>MSETSRTDGFPAARTADATAATAPAARSGVGRVGEHRVTTCPRNRRIRYRPETRSDAVSVAVMQNAQEMQEFDGAQGTVAYRAWPVPRPPQFLVLIAHGYGEHSGRYAHLASTLVAAGAAVFAPDHHGHGRSDGDRAVVTDVDAVVADLHTVAERARADYPDLPLVLIGHSMGGLLATRYAQTHRDELAALVLSGPLVGKMEVFSALLELDEIPDVPIDPSVLSRDPDVGAAYQADPLVYHGPFARATLETFGRAVDTVASSGTLGDQPTLWLHGGGDQLVPYEPTAAAMPSLRGASFQEKVYDGARHEIFNETNRDEVEEDVLAFLAEAGLPLRNR</sequence>
<evidence type="ECO:0000313" key="3">
    <source>
        <dbReference type="EMBL" id="SFA59624.1"/>
    </source>
</evidence>
<dbReference type="PANTHER" id="PTHR11614">
    <property type="entry name" value="PHOSPHOLIPASE-RELATED"/>
    <property type="match status" value="1"/>
</dbReference>